<dbReference type="OrthoDB" id="2691835at2"/>
<sequence>MSSNDYVKFVTEQFVKFVDTSKEERLDKKRKRKSEQDPVLTRMFGILPLALMLIVNNKRKENKFPRK</sequence>
<dbReference type="RefSeq" id="WP_035195265.1">
    <property type="nucleotide sequence ID" value="NZ_JJRY01000006.1"/>
</dbReference>
<evidence type="ECO:0000256" key="1">
    <source>
        <dbReference type="SAM" id="Phobius"/>
    </source>
</evidence>
<dbReference type="PATRIC" id="fig|1348973.3.peg.1903"/>
<dbReference type="InterPro" id="IPR025622">
    <property type="entry name" value="YqzE"/>
</dbReference>
<keyword evidence="1" id="KW-1133">Transmembrane helix</keyword>
<keyword evidence="1" id="KW-0472">Membrane</keyword>
<evidence type="ECO:0000313" key="3">
    <source>
        <dbReference type="Proteomes" id="UP000027936"/>
    </source>
</evidence>
<protein>
    <submittedName>
        <fullName evidence="2">YqzE-like protein</fullName>
    </submittedName>
</protein>
<dbReference type="AlphaFoldDB" id="A0A072NNA7"/>
<gene>
    <name evidence="2" type="ORF">M670_01953</name>
</gene>
<name>A0A072NNA7_SCHAZ</name>
<feature type="transmembrane region" description="Helical" evidence="1">
    <location>
        <begin position="39"/>
        <end position="57"/>
    </location>
</feature>
<dbReference type="Proteomes" id="UP000027936">
    <property type="component" value="Unassembled WGS sequence"/>
</dbReference>
<keyword evidence="1" id="KW-0812">Transmembrane</keyword>
<comment type="caution">
    <text evidence="2">The sequence shown here is derived from an EMBL/GenBank/DDBJ whole genome shotgun (WGS) entry which is preliminary data.</text>
</comment>
<dbReference type="Pfam" id="PF14038">
    <property type="entry name" value="YqzE"/>
    <property type="match status" value="1"/>
</dbReference>
<evidence type="ECO:0000313" key="2">
    <source>
        <dbReference type="EMBL" id="KEF38742.1"/>
    </source>
</evidence>
<proteinExistence type="predicted"/>
<reference evidence="2 3" key="1">
    <citation type="submission" date="2014-04" db="EMBL/GenBank/DDBJ databases">
        <title>Draft genome sequence of Bacillus azotoformans MEV2011, a (co-) denitrifying strain unable to grow in the presence of oxygen.</title>
        <authorList>
            <person name="Nielsen M."/>
            <person name="Schreiber L."/>
            <person name="Finster K."/>
            <person name="Schramm A."/>
        </authorList>
    </citation>
    <scope>NUCLEOTIDE SEQUENCE [LARGE SCALE GENOMIC DNA]</scope>
    <source>
        <strain evidence="2 3">MEV2011</strain>
    </source>
</reference>
<dbReference type="EMBL" id="JJRY01000006">
    <property type="protein sequence ID" value="KEF38742.1"/>
    <property type="molecule type" value="Genomic_DNA"/>
</dbReference>
<organism evidence="2 3">
    <name type="scientific">Schinkia azotoformans MEV2011</name>
    <dbReference type="NCBI Taxonomy" id="1348973"/>
    <lineage>
        <taxon>Bacteria</taxon>
        <taxon>Bacillati</taxon>
        <taxon>Bacillota</taxon>
        <taxon>Bacilli</taxon>
        <taxon>Bacillales</taxon>
        <taxon>Bacillaceae</taxon>
        <taxon>Calidifontibacillus/Schinkia group</taxon>
        <taxon>Schinkia</taxon>
    </lineage>
</organism>
<accession>A0A072NNA7</accession>